<evidence type="ECO:0000313" key="3">
    <source>
        <dbReference type="Proteomes" id="UP000619761"/>
    </source>
</evidence>
<organism evidence="2 3">
    <name type="scientific">Cellvibrio zantedeschiae</name>
    <dbReference type="NCBI Taxonomy" id="1237077"/>
    <lineage>
        <taxon>Bacteria</taxon>
        <taxon>Pseudomonadati</taxon>
        <taxon>Pseudomonadota</taxon>
        <taxon>Gammaproteobacteria</taxon>
        <taxon>Cellvibrionales</taxon>
        <taxon>Cellvibrionaceae</taxon>
        <taxon>Cellvibrio</taxon>
    </lineage>
</organism>
<feature type="compositionally biased region" description="Basic and acidic residues" evidence="1">
    <location>
        <begin position="43"/>
        <end position="53"/>
    </location>
</feature>
<proteinExistence type="predicted"/>
<reference evidence="3" key="1">
    <citation type="journal article" date="2019" name="Int. J. Syst. Evol. Microbiol.">
        <title>The Global Catalogue of Microorganisms (GCM) 10K type strain sequencing project: providing services to taxonomists for standard genome sequencing and annotation.</title>
        <authorList>
            <consortium name="The Broad Institute Genomics Platform"/>
            <consortium name="The Broad Institute Genome Sequencing Center for Infectious Disease"/>
            <person name="Wu L."/>
            <person name="Ma J."/>
        </authorList>
    </citation>
    <scope>NUCLEOTIDE SEQUENCE [LARGE SCALE GENOMIC DNA]</scope>
    <source>
        <strain evidence="3">KCTC 32239</strain>
    </source>
</reference>
<accession>A0ABQ3BAN8</accession>
<dbReference type="EMBL" id="BMYZ01000005">
    <property type="protein sequence ID" value="GGY88426.1"/>
    <property type="molecule type" value="Genomic_DNA"/>
</dbReference>
<sequence>MPFRSEQAKQGWAKQYTRNHLADDLGLVKEFFTEPANSTAGSQDDKHLEEKMD</sequence>
<keyword evidence="3" id="KW-1185">Reference proteome</keyword>
<name>A0ABQ3BAN8_9GAMM</name>
<dbReference type="Proteomes" id="UP000619761">
    <property type="component" value="Unassembled WGS sequence"/>
</dbReference>
<feature type="region of interest" description="Disordered" evidence="1">
    <location>
        <begin position="34"/>
        <end position="53"/>
    </location>
</feature>
<comment type="caution">
    <text evidence="2">The sequence shown here is derived from an EMBL/GenBank/DDBJ whole genome shotgun (WGS) entry which is preliminary data.</text>
</comment>
<evidence type="ECO:0000313" key="2">
    <source>
        <dbReference type="EMBL" id="GGY88426.1"/>
    </source>
</evidence>
<gene>
    <name evidence="2" type="ORF">GCM10011613_36840</name>
</gene>
<evidence type="ECO:0008006" key="4">
    <source>
        <dbReference type="Google" id="ProtNLM"/>
    </source>
</evidence>
<protein>
    <recommendedName>
        <fullName evidence="4">Transposase</fullName>
    </recommendedName>
</protein>
<evidence type="ECO:0000256" key="1">
    <source>
        <dbReference type="SAM" id="MobiDB-lite"/>
    </source>
</evidence>